<evidence type="ECO:0000256" key="2">
    <source>
        <dbReference type="ARBA" id="ARBA00004604"/>
    </source>
</evidence>
<dbReference type="InterPro" id="IPR019002">
    <property type="entry name" value="Ribosome_biogenesis_Nop16"/>
</dbReference>
<feature type="region of interest" description="Disordered" evidence="8">
    <location>
        <begin position="1"/>
        <end position="32"/>
    </location>
</feature>
<keyword evidence="10" id="KW-1185">Reference proteome</keyword>
<evidence type="ECO:0000256" key="1">
    <source>
        <dbReference type="ARBA" id="ARBA00002889"/>
    </source>
</evidence>
<evidence type="ECO:0000256" key="8">
    <source>
        <dbReference type="SAM" id="MobiDB-lite"/>
    </source>
</evidence>
<dbReference type="STRING" id="1262450.S3BZZ5"/>
<dbReference type="GO" id="GO:1990904">
    <property type="term" value="C:ribonucleoprotein complex"/>
    <property type="evidence" value="ECO:0007669"/>
    <property type="project" value="UniProtKB-KW"/>
</dbReference>
<dbReference type="eggNOG" id="KOG4771">
    <property type="taxonomic scope" value="Eukaryota"/>
</dbReference>
<evidence type="ECO:0000256" key="5">
    <source>
        <dbReference type="ARBA" id="ARBA00015522"/>
    </source>
</evidence>
<evidence type="ECO:0000256" key="3">
    <source>
        <dbReference type="ARBA" id="ARBA00008479"/>
    </source>
</evidence>
<gene>
    <name evidence="9" type="ORF">F503_00180</name>
</gene>
<evidence type="ECO:0000313" key="9">
    <source>
        <dbReference type="EMBL" id="EPE05026.1"/>
    </source>
</evidence>
<name>S3BZZ5_OPHP1</name>
<keyword evidence="6" id="KW-0539">Nucleus</keyword>
<comment type="subcellular location">
    <subcellularLocation>
        <location evidence="2">Nucleus</location>
        <location evidence="2">Nucleolus</location>
    </subcellularLocation>
</comment>
<comment type="function">
    <text evidence="1">Involved in the biogenesis of the 60S ribosomal subunit.</text>
</comment>
<proteinExistence type="inferred from homology"/>
<dbReference type="HOGENOM" id="CLU_078857_0_0_1"/>
<dbReference type="PANTHER" id="PTHR13243">
    <property type="entry name" value="HSPC111 PROTEIN-RELATED"/>
    <property type="match status" value="1"/>
</dbReference>
<dbReference type="OrthoDB" id="285729at2759"/>
<dbReference type="GO" id="GO:0005730">
    <property type="term" value="C:nucleolus"/>
    <property type="evidence" value="ECO:0007669"/>
    <property type="project" value="UniProtKB-SubCell"/>
</dbReference>
<evidence type="ECO:0000256" key="4">
    <source>
        <dbReference type="ARBA" id="ARBA00011187"/>
    </source>
</evidence>
<dbReference type="Proteomes" id="UP000016923">
    <property type="component" value="Unassembled WGS sequence"/>
</dbReference>
<evidence type="ECO:0000256" key="7">
    <source>
        <dbReference type="ARBA" id="ARBA00023274"/>
    </source>
</evidence>
<sequence length="281" mass="31297">MGRSVRQKRKGRSSRPVIKQSNSRKRPLNPTGNAIIAENWNKDETLTQNYRRLGLMNRLKLPSGGVERLGADAVSERTSANPKASELSRHTDPFKIDNSSYDLSTNGTSKGARVGSKTTSAISEVRVERDADGRIVRVINDAAPIHNPLNDPLNDLEESEDDEEDNGKVYEEWGGFADETKPGKKNKAGANLSFAQTPVVDALERMANQPVGPKQPRYQSSAERDWLQNLVDYYGSAEPNDDMLARMARDRRRNAFQRTANDLRRRLAVFRSKGGAVSRSS</sequence>
<protein>
    <recommendedName>
        <fullName evidence="5">Nucleolar protein 16</fullName>
    </recommendedName>
</protein>
<dbReference type="EMBL" id="KE148158">
    <property type="protein sequence ID" value="EPE05026.1"/>
    <property type="molecule type" value="Genomic_DNA"/>
</dbReference>
<feature type="compositionally biased region" description="Basic residues" evidence="8">
    <location>
        <begin position="1"/>
        <end position="13"/>
    </location>
</feature>
<feature type="region of interest" description="Disordered" evidence="8">
    <location>
        <begin position="73"/>
        <end position="93"/>
    </location>
</feature>
<comment type="subunit">
    <text evidence="4">Component of the pre-66S ribosomal particle.</text>
</comment>
<organism evidence="9 10">
    <name type="scientific">Ophiostoma piceae (strain UAMH 11346)</name>
    <name type="common">Sap stain fungus</name>
    <dbReference type="NCBI Taxonomy" id="1262450"/>
    <lineage>
        <taxon>Eukaryota</taxon>
        <taxon>Fungi</taxon>
        <taxon>Dikarya</taxon>
        <taxon>Ascomycota</taxon>
        <taxon>Pezizomycotina</taxon>
        <taxon>Sordariomycetes</taxon>
        <taxon>Sordariomycetidae</taxon>
        <taxon>Ophiostomatales</taxon>
        <taxon>Ophiostomataceae</taxon>
        <taxon>Ophiostoma</taxon>
    </lineage>
</organism>
<evidence type="ECO:0000313" key="10">
    <source>
        <dbReference type="Proteomes" id="UP000016923"/>
    </source>
</evidence>
<dbReference type="VEuPathDB" id="FungiDB:F503_00180"/>
<comment type="similarity">
    <text evidence="3">Belongs to the NOP16 family.</text>
</comment>
<dbReference type="GO" id="GO:0042273">
    <property type="term" value="P:ribosomal large subunit biogenesis"/>
    <property type="evidence" value="ECO:0007669"/>
    <property type="project" value="TreeGrafter"/>
</dbReference>
<dbReference type="AlphaFoldDB" id="S3BZZ5"/>
<keyword evidence="7" id="KW-0687">Ribonucleoprotein</keyword>
<dbReference type="PANTHER" id="PTHR13243:SF1">
    <property type="entry name" value="NUCLEOLAR PROTEIN 16"/>
    <property type="match status" value="1"/>
</dbReference>
<evidence type="ECO:0000256" key="6">
    <source>
        <dbReference type="ARBA" id="ARBA00023242"/>
    </source>
</evidence>
<reference evidence="9 10" key="1">
    <citation type="journal article" date="2013" name="BMC Genomics">
        <title>The genome and transcriptome of the pine saprophyte Ophiostoma piceae, and a comparison with the bark beetle-associated pine pathogen Grosmannia clavigera.</title>
        <authorList>
            <person name="Haridas S."/>
            <person name="Wang Y."/>
            <person name="Lim L."/>
            <person name="Massoumi Alamouti S."/>
            <person name="Jackman S."/>
            <person name="Docking R."/>
            <person name="Robertson G."/>
            <person name="Birol I."/>
            <person name="Bohlmann J."/>
            <person name="Breuil C."/>
        </authorList>
    </citation>
    <scope>NUCLEOTIDE SEQUENCE [LARGE SCALE GENOMIC DNA]</scope>
    <source>
        <strain evidence="9 10">UAMH 11346</strain>
    </source>
</reference>
<accession>S3BZZ5</accession>
<dbReference type="Pfam" id="PF09420">
    <property type="entry name" value="Nop16"/>
    <property type="match status" value="1"/>
</dbReference>